<proteinExistence type="predicted"/>
<dbReference type="RefSeq" id="WP_009141926.1">
    <property type="nucleotide sequence ID" value="NZ_JH126473.1"/>
</dbReference>
<comment type="caution">
    <text evidence="1">The sequence shown here is derived from an EMBL/GenBank/DDBJ whole genome shotgun (WGS) entry which is preliminary data.</text>
</comment>
<name>G1WKN8_9ACTN</name>
<reference evidence="1 2" key="1">
    <citation type="submission" date="2011-06" db="EMBL/GenBank/DDBJ databases">
        <title>The Genome Sequence of Collinsella tanakaei YIT 12063.</title>
        <authorList>
            <consortium name="The Broad Institute Genome Sequencing Platform"/>
            <person name="Earl A."/>
            <person name="Ward D."/>
            <person name="Feldgarden M."/>
            <person name="Gevers D."/>
            <person name="Morotomi M."/>
            <person name="Young S.K."/>
            <person name="Zeng Q."/>
            <person name="Gargeya S."/>
            <person name="Fitzgerald M."/>
            <person name="Haas B."/>
            <person name="Abouelleil A."/>
            <person name="Alvarado L."/>
            <person name="Arachchi H.M."/>
            <person name="Berlin A."/>
            <person name="Brown A."/>
            <person name="Chapman S.B."/>
            <person name="Chen Z."/>
            <person name="Dunbar C."/>
            <person name="Freedman E."/>
            <person name="Gearin G."/>
            <person name="Gellesch M."/>
            <person name="Goldberg J."/>
            <person name="Griggs A."/>
            <person name="Gujja S."/>
            <person name="Heiman D."/>
            <person name="Howarth C."/>
            <person name="Larson L."/>
            <person name="Lui A."/>
            <person name="MacDonald P.J.P."/>
            <person name="Mehta T."/>
            <person name="Montmayeur A."/>
            <person name="Murphy C."/>
            <person name="Neiman D."/>
            <person name="Pearson M."/>
            <person name="Priest M."/>
            <person name="Roberts A."/>
            <person name="Saif S."/>
            <person name="Shea T."/>
            <person name="Shenoy N."/>
            <person name="Sisk P."/>
            <person name="Stolte C."/>
            <person name="Sykes S."/>
            <person name="Wortman J."/>
            <person name="Nusbaum C."/>
            <person name="Birren B."/>
        </authorList>
    </citation>
    <scope>NUCLEOTIDE SEQUENCE [LARGE SCALE GENOMIC DNA]</scope>
    <source>
        <strain evidence="1 2">YIT 12063</strain>
    </source>
</reference>
<sequence>MRSKHRQANIVKKKERSLLLSRGEERFDAVKLQFRQGEDFMNCYGNARARVY</sequence>
<evidence type="ECO:0000313" key="2">
    <source>
        <dbReference type="Proteomes" id="UP000004830"/>
    </source>
</evidence>
<keyword evidence="2" id="KW-1185">Reference proteome</keyword>
<dbReference type="HOGENOM" id="CLU_3078764_0_0_11"/>
<dbReference type="STRING" id="742742.HMPREF9452_01901"/>
<dbReference type="AlphaFoldDB" id="G1WKN8"/>
<accession>G1WKN8</accession>
<dbReference type="Proteomes" id="UP000004830">
    <property type="component" value="Unassembled WGS sequence"/>
</dbReference>
<protein>
    <submittedName>
        <fullName evidence="1">Uncharacterized protein</fullName>
    </submittedName>
</protein>
<organism evidence="1 2">
    <name type="scientific">Collinsella tanakaei YIT 12063</name>
    <dbReference type="NCBI Taxonomy" id="742742"/>
    <lineage>
        <taxon>Bacteria</taxon>
        <taxon>Bacillati</taxon>
        <taxon>Actinomycetota</taxon>
        <taxon>Coriobacteriia</taxon>
        <taxon>Coriobacteriales</taxon>
        <taxon>Coriobacteriaceae</taxon>
        <taxon>Collinsella</taxon>
    </lineage>
</organism>
<evidence type="ECO:0000313" key="1">
    <source>
        <dbReference type="EMBL" id="EGX68983.1"/>
    </source>
</evidence>
<dbReference type="GeneID" id="62759991"/>
<dbReference type="EMBL" id="ADLS01000027">
    <property type="protein sequence ID" value="EGX68983.1"/>
    <property type="molecule type" value="Genomic_DNA"/>
</dbReference>
<gene>
    <name evidence="1" type="ORF">HMPREF9452_01901</name>
</gene>